<dbReference type="Proteomes" id="UP000599074">
    <property type="component" value="Unassembled WGS sequence"/>
</dbReference>
<organism evidence="2 3">
    <name type="scientific">Planosporangium mesophilum</name>
    <dbReference type="NCBI Taxonomy" id="689768"/>
    <lineage>
        <taxon>Bacteria</taxon>
        <taxon>Bacillati</taxon>
        <taxon>Actinomycetota</taxon>
        <taxon>Actinomycetes</taxon>
        <taxon>Micromonosporales</taxon>
        <taxon>Micromonosporaceae</taxon>
        <taxon>Planosporangium</taxon>
    </lineage>
</organism>
<dbReference type="InterPro" id="IPR000182">
    <property type="entry name" value="GNAT_dom"/>
</dbReference>
<keyword evidence="3" id="KW-1185">Reference proteome</keyword>
<feature type="domain" description="N-acetyltransferase" evidence="1">
    <location>
        <begin position="129"/>
        <end position="266"/>
    </location>
</feature>
<dbReference type="Gene3D" id="3.40.630.30">
    <property type="match status" value="1"/>
</dbReference>
<comment type="caution">
    <text evidence="2">The sequence shown here is derived from an EMBL/GenBank/DDBJ whole genome shotgun (WGS) entry which is preliminary data.</text>
</comment>
<dbReference type="EMBL" id="BOON01000019">
    <property type="protein sequence ID" value="GII22777.1"/>
    <property type="molecule type" value="Genomic_DNA"/>
</dbReference>
<evidence type="ECO:0000313" key="2">
    <source>
        <dbReference type="EMBL" id="GII22777.1"/>
    </source>
</evidence>
<dbReference type="SUPFAM" id="SSF55729">
    <property type="entry name" value="Acyl-CoA N-acyltransferases (Nat)"/>
    <property type="match status" value="1"/>
</dbReference>
<dbReference type="AlphaFoldDB" id="A0A8J3X007"/>
<gene>
    <name evidence="2" type="ORF">Pme01_23740</name>
</gene>
<dbReference type="PROSITE" id="PS51186">
    <property type="entry name" value="GNAT"/>
    <property type="match status" value="1"/>
</dbReference>
<protein>
    <submittedName>
        <fullName evidence="2">GNAT family acetyltransferase</fullName>
    </submittedName>
</protein>
<evidence type="ECO:0000313" key="3">
    <source>
        <dbReference type="Proteomes" id="UP000599074"/>
    </source>
</evidence>
<evidence type="ECO:0000259" key="1">
    <source>
        <dbReference type="PROSITE" id="PS51186"/>
    </source>
</evidence>
<sequence>MGQRAESIEAVITDKLDGDFARAGRNCGLGAARGRFGRTTVTRLAALPGHPAYNKARGFNLDDAGHLAAICDFFAQAGVPPRIEVWAGDASARLGRNLAGAGFYAAEVGATLVAPVDASSWANAPDPHVQVREVESDDTVYLDTLFEGYELGGPAAQIQRAMMTIEHRSPHLRRYLAYLDGRPAAAAGLYTTGQHCYFAGAATLPGMRGHGCQSALIRRRLQDAAAMSGQSVVVTTAFSSPSQANLQRLGFALVHTRALWRRLGEP</sequence>
<proteinExistence type="predicted"/>
<reference evidence="2" key="1">
    <citation type="submission" date="2021-01" db="EMBL/GenBank/DDBJ databases">
        <title>Whole genome shotgun sequence of Planosporangium mesophilum NBRC 109066.</title>
        <authorList>
            <person name="Komaki H."/>
            <person name="Tamura T."/>
        </authorList>
    </citation>
    <scope>NUCLEOTIDE SEQUENCE</scope>
    <source>
        <strain evidence="2">NBRC 109066</strain>
    </source>
</reference>
<dbReference type="InterPro" id="IPR016181">
    <property type="entry name" value="Acyl_CoA_acyltransferase"/>
</dbReference>
<name>A0A8J3X007_9ACTN</name>
<accession>A0A8J3X007</accession>
<dbReference type="RefSeq" id="WP_168115332.1">
    <property type="nucleotide sequence ID" value="NZ_BOON01000019.1"/>
</dbReference>
<dbReference type="Pfam" id="PF00583">
    <property type="entry name" value="Acetyltransf_1"/>
    <property type="match status" value="1"/>
</dbReference>
<dbReference type="GO" id="GO:0016747">
    <property type="term" value="F:acyltransferase activity, transferring groups other than amino-acyl groups"/>
    <property type="evidence" value="ECO:0007669"/>
    <property type="project" value="InterPro"/>
</dbReference>